<name>A0A7R9ES55_9NEOP</name>
<dbReference type="EMBL" id="OD564940">
    <property type="protein sequence ID" value="CAD7440321.1"/>
    <property type="molecule type" value="Genomic_DNA"/>
</dbReference>
<gene>
    <name evidence="1" type="ORF">TBIB3V08_LOCUS2844</name>
</gene>
<proteinExistence type="predicted"/>
<evidence type="ECO:0000313" key="1">
    <source>
        <dbReference type="EMBL" id="CAD7440321.1"/>
    </source>
</evidence>
<dbReference type="AlphaFoldDB" id="A0A7R9ES55"/>
<reference evidence="1" key="1">
    <citation type="submission" date="2020-11" db="EMBL/GenBank/DDBJ databases">
        <authorList>
            <person name="Tran Van P."/>
        </authorList>
    </citation>
    <scope>NUCLEOTIDE SEQUENCE</scope>
</reference>
<sequence length="89" mass="10044">MQSHIPNVPRCVHNDPQTLALECLHPPHIRVRQVAPSGTRIVEDRPEQLIVQDRSLRLLSSEPRIPSLCLTLFSLSVQCSRQVSLVSSR</sequence>
<organism evidence="1">
    <name type="scientific">Timema bartmani</name>
    <dbReference type="NCBI Taxonomy" id="61472"/>
    <lineage>
        <taxon>Eukaryota</taxon>
        <taxon>Metazoa</taxon>
        <taxon>Ecdysozoa</taxon>
        <taxon>Arthropoda</taxon>
        <taxon>Hexapoda</taxon>
        <taxon>Insecta</taxon>
        <taxon>Pterygota</taxon>
        <taxon>Neoptera</taxon>
        <taxon>Polyneoptera</taxon>
        <taxon>Phasmatodea</taxon>
        <taxon>Timematodea</taxon>
        <taxon>Timematoidea</taxon>
        <taxon>Timematidae</taxon>
        <taxon>Timema</taxon>
    </lineage>
</organism>
<accession>A0A7R9ES55</accession>
<protein>
    <submittedName>
        <fullName evidence="1">Uncharacterized protein</fullName>
    </submittedName>
</protein>